<keyword evidence="3" id="KW-1185">Reference proteome</keyword>
<evidence type="ECO:0000313" key="2">
    <source>
        <dbReference type="EMBL" id="GIJ01984.1"/>
    </source>
</evidence>
<name>A0A8J3Y5Q9_9ACTN</name>
<dbReference type="PROSITE" id="PS51186">
    <property type="entry name" value="GNAT"/>
    <property type="match status" value="1"/>
</dbReference>
<evidence type="ECO:0000313" key="3">
    <source>
        <dbReference type="Proteomes" id="UP000652013"/>
    </source>
</evidence>
<evidence type="ECO:0000259" key="1">
    <source>
        <dbReference type="PROSITE" id="PS51186"/>
    </source>
</evidence>
<dbReference type="Proteomes" id="UP000652013">
    <property type="component" value="Unassembled WGS sequence"/>
</dbReference>
<proteinExistence type="predicted"/>
<organism evidence="2 3">
    <name type="scientific">Spirilliplanes yamanashiensis</name>
    <dbReference type="NCBI Taxonomy" id="42233"/>
    <lineage>
        <taxon>Bacteria</taxon>
        <taxon>Bacillati</taxon>
        <taxon>Actinomycetota</taxon>
        <taxon>Actinomycetes</taxon>
        <taxon>Micromonosporales</taxon>
        <taxon>Micromonosporaceae</taxon>
        <taxon>Spirilliplanes</taxon>
    </lineage>
</organism>
<gene>
    <name evidence="2" type="ORF">Sya03_13360</name>
</gene>
<comment type="caution">
    <text evidence="2">The sequence shown here is derived from an EMBL/GenBank/DDBJ whole genome shotgun (WGS) entry which is preliminary data.</text>
</comment>
<protein>
    <recommendedName>
        <fullName evidence="1">N-acetyltransferase domain-containing protein</fullName>
    </recommendedName>
</protein>
<dbReference type="AlphaFoldDB" id="A0A8J3Y5Q9"/>
<dbReference type="EMBL" id="BOOY01000007">
    <property type="protein sequence ID" value="GIJ01984.1"/>
    <property type="molecule type" value="Genomic_DNA"/>
</dbReference>
<dbReference type="Pfam" id="PF13302">
    <property type="entry name" value="Acetyltransf_3"/>
    <property type="match status" value="1"/>
</dbReference>
<dbReference type="Gene3D" id="3.40.630.30">
    <property type="match status" value="1"/>
</dbReference>
<dbReference type="GO" id="GO:0016747">
    <property type="term" value="F:acyltransferase activity, transferring groups other than amino-acyl groups"/>
    <property type="evidence" value="ECO:0007669"/>
    <property type="project" value="InterPro"/>
</dbReference>
<dbReference type="SUPFAM" id="SSF55729">
    <property type="entry name" value="Acyl-CoA N-acyltransferases (Nat)"/>
    <property type="match status" value="1"/>
</dbReference>
<dbReference type="InterPro" id="IPR016181">
    <property type="entry name" value="Acyl_CoA_acyltransferase"/>
</dbReference>
<dbReference type="RefSeq" id="WP_203937309.1">
    <property type="nucleotide sequence ID" value="NZ_BAAAGJ010000005.1"/>
</dbReference>
<reference evidence="2" key="1">
    <citation type="submission" date="2021-01" db="EMBL/GenBank/DDBJ databases">
        <title>Whole genome shotgun sequence of Spirilliplanes yamanashiensis NBRC 15828.</title>
        <authorList>
            <person name="Komaki H."/>
            <person name="Tamura T."/>
        </authorList>
    </citation>
    <scope>NUCLEOTIDE SEQUENCE</scope>
    <source>
        <strain evidence="2">NBRC 15828</strain>
    </source>
</reference>
<sequence>MLRPAADADRDPVLAWRNHPEVRQASFTTHEIGAADHAAWWAGGGRDRILIFEYAGRPAGVVTIEADGTWGYYLDVAGLTERREFLPAWLELEREAIGYAFDVLGLERLTGETLAWNTPVLALHRRFGFRETDRHQRPVDGVPQEVVRTELRAADRLTVRR</sequence>
<accession>A0A8J3Y5Q9</accession>
<dbReference type="InterPro" id="IPR000182">
    <property type="entry name" value="GNAT_dom"/>
</dbReference>
<feature type="domain" description="N-acetyltransferase" evidence="1">
    <location>
        <begin position="1"/>
        <end position="158"/>
    </location>
</feature>